<evidence type="ECO:0000256" key="1">
    <source>
        <dbReference type="ARBA" id="ARBA00006817"/>
    </source>
</evidence>
<gene>
    <name evidence="3" type="ORF">HZA61_12115</name>
</gene>
<feature type="domain" description="Activator of Hsp90 ATPase homologue 1/2-like C-terminal" evidence="2">
    <location>
        <begin position="15"/>
        <end position="139"/>
    </location>
</feature>
<dbReference type="Pfam" id="PF08327">
    <property type="entry name" value="AHSA1"/>
    <property type="match status" value="1"/>
</dbReference>
<dbReference type="Gene3D" id="3.30.530.20">
    <property type="match status" value="1"/>
</dbReference>
<accession>A0A933SFA0</accession>
<evidence type="ECO:0000259" key="2">
    <source>
        <dbReference type="Pfam" id="PF08327"/>
    </source>
</evidence>
<evidence type="ECO:0000313" key="4">
    <source>
        <dbReference type="Proteomes" id="UP000696931"/>
    </source>
</evidence>
<protein>
    <submittedName>
        <fullName evidence="3">SRPBCC domain-containing protein</fullName>
    </submittedName>
</protein>
<dbReference type="InterPro" id="IPR013538">
    <property type="entry name" value="ASHA1/2-like_C"/>
</dbReference>
<organism evidence="3 4">
    <name type="scientific">Eiseniibacteriota bacterium</name>
    <dbReference type="NCBI Taxonomy" id="2212470"/>
    <lineage>
        <taxon>Bacteria</taxon>
        <taxon>Candidatus Eiseniibacteriota</taxon>
    </lineage>
</organism>
<dbReference type="Proteomes" id="UP000696931">
    <property type="component" value="Unassembled WGS sequence"/>
</dbReference>
<dbReference type="CDD" id="cd07814">
    <property type="entry name" value="SRPBCC_CalC_Aha1-like"/>
    <property type="match status" value="1"/>
</dbReference>
<dbReference type="EMBL" id="JACRIW010000085">
    <property type="protein sequence ID" value="MBI5170225.1"/>
    <property type="molecule type" value="Genomic_DNA"/>
</dbReference>
<dbReference type="InterPro" id="IPR023393">
    <property type="entry name" value="START-like_dom_sf"/>
</dbReference>
<proteinExistence type="inferred from homology"/>
<dbReference type="AlphaFoldDB" id="A0A933SFA0"/>
<comment type="caution">
    <text evidence="3">The sequence shown here is derived from an EMBL/GenBank/DDBJ whole genome shotgun (WGS) entry which is preliminary data.</text>
</comment>
<comment type="similarity">
    <text evidence="1">Belongs to the AHA1 family.</text>
</comment>
<sequence>MSDTITLTFDVLLSAPSERVFKAITEGRHLERWFCDACESEAHEDGRLTMRWHRLESTSWPYEATWTEFTPPSHCACIGGHQGYPNRDAGRIDFDVEAREGGATLVVRHSLPDLPEYAPHAEQYRHAWPRALARLKLYLSPTTREQS</sequence>
<name>A0A933SFA0_UNCEI</name>
<reference evidence="3" key="1">
    <citation type="submission" date="2020-07" db="EMBL/GenBank/DDBJ databases">
        <title>Huge and variable diversity of episymbiotic CPR bacteria and DPANN archaea in groundwater ecosystems.</title>
        <authorList>
            <person name="He C.Y."/>
            <person name="Keren R."/>
            <person name="Whittaker M."/>
            <person name="Farag I.F."/>
            <person name="Doudna J."/>
            <person name="Cate J.H.D."/>
            <person name="Banfield J.F."/>
        </authorList>
    </citation>
    <scope>NUCLEOTIDE SEQUENCE</scope>
    <source>
        <strain evidence="3">NC_groundwater_1813_Pr3_B-0.1um_71_17</strain>
    </source>
</reference>
<evidence type="ECO:0000313" key="3">
    <source>
        <dbReference type="EMBL" id="MBI5170225.1"/>
    </source>
</evidence>
<dbReference type="SUPFAM" id="SSF55961">
    <property type="entry name" value="Bet v1-like"/>
    <property type="match status" value="1"/>
</dbReference>